<dbReference type="EMBL" id="GG749425">
    <property type="protein sequence ID" value="KMW67473.1"/>
    <property type="molecule type" value="Genomic_DNA"/>
</dbReference>
<name>A0A0J9EMC2_AJEDA</name>
<accession>A0A0J9EMC2</accession>
<protein>
    <submittedName>
        <fullName evidence="1">Uncharacterized protein</fullName>
    </submittedName>
</protein>
<proteinExistence type="predicted"/>
<gene>
    <name evidence="1" type="ORF">BDDG_12139</name>
</gene>
<dbReference type="Proteomes" id="UP000007802">
    <property type="component" value="Unassembled WGS sequence"/>
</dbReference>
<reference evidence="1" key="1">
    <citation type="submission" date="2010-03" db="EMBL/GenBank/DDBJ databases">
        <title>Annotation of Blastomyces dermatitidis strain ATCC 18188.</title>
        <authorList>
            <consortium name="The Broad Institute Genome Sequencing Platform"/>
            <consortium name="Broad Institute Genome Sequencing Center for Infectious Disease."/>
            <person name="Cuomo C."/>
            <person name="Klein B."/>
            <person name="Sullivan T."/>
            <person name="Heitman J."/>
            <person name="Young S."/>
            <person name="Zeng Q."/>
            <person name="Gargeya S."/>
            <person name="Alvarado L."/>
            <person name="Berlin A.M."/>
            <person name="Chapman S.B."/>
            <person name="Chen Z."/>
            <person name="Freedman E."/>
            <person name="Gellesch M."/>
            <person name="Goldberg J."/>
            <person name="Griggs A."/>
            <person name="Gujja S."/>
            <person name="Heilman E."/>
            <person name="Heiman D."/>
            <person name="Howarth C."/>
            <person name="Mehta T."/>
            <person name="Neiman D."/>
            <person name="Pearson M."/>
            <person name="Roberts A."/>
            <person name="Saif S."/>
            <person name="Shea T."/>
            <person name="Shenoy N."/>
            <person name="Sisk P."/>
            <person name="Stolte C."/>
            <person name="Sykes S."/>
            <person name="White J."/>
            <person name="Yandava C."/>
            <person name="Haas B."/>
            <person name="Nusbaum C."/>
            <person name="Birren B."/>
        </authorList>
    </citation>
    <scope>NUCLEOTIDE SEQUENCE</scope>
    <source>
        <strain evidence="1">ATCC 18188</strain>
    </source>
</reference>
<evidence type="ECO:0000313" key="1">
    <source>
        <dbReference type="EMBL" id="KMW67473.1"/>
    </source>
</evidence>
<feature type="non-terminal residue" evidence="1">
    <location>
        <position position="1"/>
    </location>
</feature>
<dbReference type="AlphaFoldDB" id="A0A0J9EMC2"/>
<organism evidence="1">
    <name type="scientific">Ajellomyces dermatitidis (strain ATCC 18188 / CBS 674.68)</name>
    <name type="common">Blastomyces dermatitidis</name>
    <dbReference type="NCBI Taxonomy" id="653446"/>
    <lineage>
        <taxon>Eukaryota</taxon>
        <taxon>Fungi</taxon>
        <taxon>Dikarya</taxon>
        <taxon>Ascomycota</taxon>
        <taxon>Pezizomycotina</taxon>
        <taxon>Eurotiomycetes</taxon>
        <taxon>Eurotiomycetidae</taxon>
        <taxon>Onygenales</taxon>
        <taxon>Ajellomycetaceae</taxon>
        <taxon>Blastomyces</taxon>
    </lineage>
</organism>
<sequence>ILHYHCQRRRRPQTQNLQDYRKILGSVVPYIPPTLPIYILSSIVQSGLTHQSVCLRPLPPVAATVSLGDNPWLSDPRCPTPPSPPFAYLGLPGSCGHVSL</sequence>